<dbReference type="EMBL" id="HG994370">
    <property type="protein sequence ID" value="CAF2063959.1"/>
    <property type="molecule type" value="Genomic_DNA"/>
</dbReference>
<accession>A0A816QT56</accession>
<dbReference type="Proteomes" id="UP001295469">
    <property type="component" value="Chromosome C06"/>
</dbReference>
<evidence type="ECO:0000313" key="1">
    <source>
        <dbReference type="EMBL" id="CAF2063959.1"/>
    </source>
</evidence>
<protein>
    <submittedName>
        <fullName evidence="1">(rape) hypothetical protein</fullName>
    </submittedName>
</protein>
<gene>
    <name evidence="1" type="ORF">DARMORV10_C06P45110.1</name>
</gene>
<proteinExistence type="predicted"/>
<sequence>MHISAVYFLYLEMDSKVRLMCFDSKNVALVSAGKYIPFKRKIIFILVTDQLAAVIVFQKNLVFRCYFMSLYKVISINRKSI</sequence>
<name>A0A816QT56_BRANA</name>
<reference evidence="1" key="1">
    <citation type="submission" date="2021-01" db="EMBL/GenBank/DDBJ databases">
        <authorList>
            <consortium name="Genoscope - CEA"/>
            <person name="William W."/>
        </authorList>
    </citation>
    <scope>NUCLEOTIDE SEQUENCE</scope>
</reference>
<organism evidence="1">
    <name type="scientific">Brassica napus</name>
    <name type="common">Rape</name>
    <dbReference type="NCBI Taxonomy" id="3708"/>
    <lineage>
        <taxon>Eukaryota</taxon>
        <taxon>Viridiplantae</taxon>
        <taxon>Streptophyta</taxon>
        <taxon>Embryophyta</taxon>
        <taxon>Tracheophyta</taxon>
        <taxon>Spermatophyta</taxon>
        <taxon>Magnoliopsida</taxon>
        <taxon>eudicotyledons</taxon>
        <taxon>Gunneridae</taxon>
        <taxon>Pentapetalae</taxon>
        <taxon>rosids</taxon>
        <taxon>malvids</taxon>
        <taxon>Brassicales</taxon>
        <taxon>Brassicaceae</taxon>
        <taxon>Brassiceae</taxon>
        <taxon>Brassica</taxon>
    </lineage>
</organism>
<dbReference type="AlphaFoldDB" id="A0A816QT56"/>